<dbReference type="EMBL" id="BBWV01000002">
    <property type="protein sequence ID" value="GAO43093.1"/>
    <property type="molecule type" value="Genomic_DNA"/>
</dbReference>
<dbReference type="STRING" id="1220578.FPE01S_02_01970"/>
<evidence type="ECO:0000313" key="1">
    <source>
        <dbReference type="EMBL" id="GAO43093.1"/>
    </source>
</evidence>
<dbReference type="Proteomes" id="UP000033121">
    <property type="component" value="Unassembled WGS sequence"/>
</dbReference>
<accession>A0A0E9MZX7</accession>
<dbReference type="Gene3D" id="3.20.20.80">
    <property type="entry name" value="Glycosidases"/>
    <property type="match status" value="1"/>
</dbReference>
<organism evidence="1 2">
    <name type="scientific">Flavihumibacter petaseus NBRC 106054</name>
    <dbReference type="NCBI Taxonomy" id="1220578"/>
    <lineage>
        <taxon>Bacteria</taxon>
        <taxon>Pseudomonadati</taxon>
        <taxon>Bacteroidota</taxon>
        <taxon>Chitinophagia</taxon>
        <taxon>Chitinophagales</taxon>
        <taxon>Chitinophagaceae</taxon>
        <taxon>Flavihumibacter</taxon>
    </lineage>
</organism>
<evidence type="ECO:0000313" key="2">
    <source>
        <dbReference type="Proteomes" id="UP000033121"/>
    </source>
</evidence>
<dbReference type="AlphaFoldDB" id="A0A0E9MZX7"/>
<evidence type="ECO:0008006" key="3">
    <source>
        <dbReference type="Google" id="ProtNLM"/>
    </source>
</evidence>
<gene>
    <name evidence="1" type="ORF">FPE01S_02_01970</name>
</gene>
<proteinExistence type="predicted"/>
<name>A0A0E9MZX7_9BACT</name>
<comment type="caution">
    <text evidence="1">The sequence shown here is derived from an EMBL/GenBank/DDBJ whole genome shotgun (WGS) entry which is preliminary data.</text>
</comment>
<sequence>MGRAQHREEVPARASGADLVGIDQFGRSFGTISGYKEKKQVGIFYWPWIGQPYASGVYDATKITALPNGQKILYDFKFLNDSISPTGQAHFWGEPLWGYYNSEDEWVIRRQMTMLTMAGVDFIVFDLTNRVTYRKVYERVLATIESLQRQGQTPPRAVFYTHSQSFGTTWQVYEELYQPNLYPDAWYRVNGKPMIIAYTNEEDDIAEAKSRNDTAYRPRPYSEEIKNFFYFKKPQWPFDPTYPDGFPWVEWKFPQPLHGNIMSVTVASHPKVPMSRSITSGWINWGRGWDPDQQKNIAADVDKGTFFQRQWDHALSVDPDTIFVGGWNEWIAYKQPYGDEYMLCDAANREYSRDIEPMRDGYGDAFYVQLIKNVRQYKGLQNKIVPYPVHPINIDGGRQQWEEGGALFRNTDTLAIARDNYGVTQKIHYRQEAPRNNIQEMRVSHDRDNFYFLIQTEKAFQPAAKGQEGLQLLVGNGVPRLTGWHGYRYRIRLNEGNKVAGVYQLDNTGKAKTVGKAAVRINGNTVQLRVPRAALGTGSGSGSIYVKAADGIRLPGDILDYYVTGSALPLGSLSYSYAYGE</sequence>
<protein>
    <recommendedName>
        <fullName evidence="3">Glycoside hydrolase</fullName>
    </recommendedName>
</protein>
<reference evidence="1 2" key="1">
    <citation type="submission" date="2015-04" db="EMBL/GenBank/DDBJ databases">
        <title>Whole genome shotgun sequence of Flavihumibacter petaseus NBRC 106054.</title>
        <authorList>
            <person name="Miyazawa S."/>
            <person name="Hosoyama A."/>
            <person name="Hashimoto M."/>
            <person name="Noguchi M."/>
            <person name="Tsuchikane K."/>
            <person name="Ohji S."/>
            <person name="Yamazoe A."/>
            <person name="Ichikawa N."/>
            <person name="Kimura A."/>
            <person name="Fujita N."/>
        </authorList>
    </citation>
    <scope>NUCLEOTIDE SEQUENCE [LARGE SCALE GENOMIC DNA]</scope>
    <source>
        <strain evidence="1 2">NBRC 106054</strain>
    </source>
</reference>
<dbReference type="OrthoDB" id="9813735at2"/>
<keyword evidence="2" id="KW-1185">Reference proteome</keyword>